<keyword evidence="3" id="KW-1185">Reference proteome</keyword>
<gene>
    <name evidence="2" type="ORF">DAPPUDRAFT_317120</name>
</gene>
<dbReference type="KEGG" id="dpx:DAPPUDRAFT_317120"/>
<evidence type="ECO:0000313" key="3">
    <source>
        <dbReference type="Proteomes" id="UP000000305"/>
    </source>
</evidence>
<protein>
    <submittedName>
        <fullName evidence="2">Uncharacterized protein</fullName>
    </submittedName>
</protein>
<proteinExistence type="predicted"/>
<dbReference type="Proteomes" id="UP000000305">
    <property type="component" value="Unassembled WGS sequence"/>
</dbReference>
<reference evidence="2 3" key="1">
    <citation type="journal article" date="2011" name="Science">
        <title>The ecoresponsive genome of Daphnia pulex.</title>
        <authorList>
            <person name="Colbourne J.K."/>
            <person name="Pfrender M.E."/>
            <person name="Gilbert D."/>
            <person name="Thomas W.K."/>
            <person name="Tucker A."/>
            <person name="Oakley T.H."/>
            <person name="Tokishita S."/>
            <person name="Aerts A."/>
            <person name="Arnold G.J."/>
            <person name="Basu M.K."/>
            <person name="Bauer D.J."/>
            <person name="Caceres C.E."/>
            <person name="Carmel L."/>
            <person name="Casola C."/>
            <person name="Choi J.H."/>
            <person name="Detter J.C."/>
            <person name="Dong Q."/>
            <person name="Dusheyko S."/>
            <person name="Eads B.D."/>
            <person name="Frohlich T."/>
            <person name="Geiler-Samerotte K.A."/>
            <person name="Gerlach D."/>
            <person name="Hatcher P."/>
            <person name="Jogdeo S."/>
            <person name="Krijgsveld J."/>
            <person name="Kriventseva E.V."/>
            <person name="Kultz D."/>
            <person name="Laforsch C."/>
            <person name="Lindquist E."/>
            <person name="Lopez J."/>
            <person name="Manak J.R."/>
            <person name="Muller J."/>
            <person name="Pangilinan J."/>
            <person name="Patwardhan R.P."/>
            <person name="Pitluck S."/>
            <person name="Pritham E.J."/>
            <person name="Rechtsteiner A."/>
            <person name="Rho M."/>
            <person name="Rogozin I.B."/>
            <person name="Sakarya O."/>
            <person name="Salamov A."/>
            <person name="Schaack S."/>
            <person name="Shapiro H."/>
            <person name="Shiga Y."/>
            <person name="Skalitzky C."/>
            <person name="Smith Z."/>
            <person name="Souvorov A."/>
            <person name="Sung W."/>
            <person name="Tang Z."/>
            <person name="Tsuchiya D."/>
            <person name="Tu H."/>
            <person name="Vos H."/>
            <person name="Wang M."/>
            <person name="Wolf Y.I."/>
            <person name="Yamagata H."/>
            <person name="Yamada T."/>
            <person name="Ye Y."/>
            <person name="Shaw J.R."/>
            <person name="Andrews J."/>
            <person name="Crease T.J."/>
            <person name="Tang H."/>
            <person name="Lucas S.M."/>
            <person name="Robertson H.M."/>
            <person name="Bork P."/>
            <person name="Koonin E.V."/>
            <person name="Zdobnov E.M."/>
            <person name="Grigoriev I.V."/>
            <person name="Lynch M."/>
            <person name="Boore J.L."/>
        </authorList>
    </citation>
    <scope>NUCLEOTIDE SEQUENCE [LARGE SCALE GENOMIC DNA]</scope>
</reference>
<dbReference type="OrthoDB" id="6352021at2759"/>
<dbReference type="InParanoid" id="E9GEZ5"/>
<name>E9GEZ5_DAPPU</name>
<accession>E9GEZ5</accession>
<feature type="compositionally biased region" description="Polar residues" evidence="1">
    <location>
        <begin position="523"/>
        <end position="534"/>
    </location>
</feature>
<organism evidence="2 3">
    <name type="scientific">Daphnia pulex</name>
    <name type="common">Water flea</name>
    <dbReference type="NCBI Taxonomy" id="6669"/>
    <lineage>
        <taxon>Eukaryota</taxon>
        <taxon>Metazoa</taxon>
        <taxon>Ecdysozoa</taxon>
        <taxon>Arthropoda</taxon>
        <taxon>Crustacea</taxon>
        <taxon>Branchiopoda</taxon>
        <taxon>Diplostraca</taxon>
        <taxon>Cladocera</taxon>
        <taxon>Anomopoda</taxon>
        <taxon>Daphniidae</taxon>
        <taxon>Daphnia</taxon>
    </lineage>
</organism>
<feature type="region of interest" description="Disordered" evidence="1">
    <location>
        <begin position="523"/>
        <end position="544"/>
    </location>
</feature>
<feature type="region of interest" description="Disordered" evidence="1">
    <location>
        <begin position="472"/>
        <end position="498"/>
    </location>
</feature>
<evidence type="ECO:0000256" key="1">
    <source>
        <dbReference type="SAM" id="MobiDB-lite"/>
    </source>
</evidence>
<dbReference type="AlphaFoldDB" id="E9GEZ5"/>
<dbReference type="EMBL" id="GL732541">
    <property type="protein sequence ID" value="EFX81990.1"/>
    <property type="molecule type" value="Genomic_DNA"/>
</dbReference>
<evidence type="ECO:0000313" key="2">
    <source>
        <dbReference type="EMBL" id="EFX81990.1"/>
    </source>
</evidence>
<sequence length="635" mass="71701">MSLRFLCEETSWSKQVFLPLNDLIKATLEKKDFLNQLESLITLSVRLIRKESANVESLPNINTFVNLLEEFVFNLNEIHASSDKALSDFDVKITPLIYKFAELVVVQSRSSDCQKEYEVKLVRYLNSLPIHPTLHITPCHRTAAFLTSLLSDETLEDSHNEKLVTNVNPPEQNEIEEVEGSSENVIKKDGDLKEADEIHEEPSVIPETPMKSSEPTCVGVAAIRGIIPFSSGSFFSLTPPITETTDVCLSVKHQVENPANFPTPSRTPPLIEFQKVLRERFPTPFITPTEKKARRDVIRTLRSHRRPQLSSWNVVETRSPARSCNLRKQLFVDTDSLSNSANFSSSPLALYLSPDTEKDTPKFSSPDGPSPASSRKSSGKSSTSENKKTKSPVNENNEESYTELKKSIEGNLMGCEASLSDVELMDEIESSINMDKDVIFVESTYKTDDHAEIEFIIPESFPVIFQDAKLDESSKSSNHSANKKTLSRSSQEERRRSSRLAGIPLPLIYSTEPLPDCRRSITSKRTTLQQLTSSKDNEVLSSHKKKLRAESVDDLPIQPITKETPIAEATPPSQLDDRRQTASWKQVRLQIPPCWADLIENHIKENHPDEKLWYQEEASARWPIVYCNCAQSKRD</sequence>
<feature type="compositionally biased region" description="Low complexity" evidence="1">
    <location>
        <begin position="370"/>
        <end position="384"/>
    </location>
</feature>
<feature type="region of interest" description="Disordered" evidence="1">
    <location>
        <begin position="351"/>
        <end position="402"/>
    </location>
</feature>
<dbReference type="HOGENOM" id="CLU_431007_0_0_1"/>